<evidence type="ECO:0000313" key="2">
    <source>
        <dbReference type="EMBL" id="QJW84569.1"/>
    </source>
</evidence>
<feature type="compositionally biased region" description="Basic residues" evidence="1">
    <location>
        <begin position="104"/>
        <end position="113"/>
    </location>
</feature>
<reference evidence="2 3" key="1">
    <citation type="submission" date="2020-05" db="EMBL/GenBank/DDBJ databases">
        <title>Ramlibacter rhizophilus sp. nov., isolated from rhizosphere soil of national flower Mugunghwa from South Korea.</title>
        <authorList>
            <person name="Zheng-Fei Y."/>
            <person name="Huan T."/>
        </authorList>
    </citation>
    <scope>NUCLEOTIDE SEQUENCE [LARGE SCALE GENOMIC DNA]</scope>
    <source>
        <strain evidence="2 3">H242</strain>
    </source>
</reference>
<protein>
    <submittedName>
        <fullName evidence="2">Roadblock/LC7 domain-containing protein</fullName>
    </submittedName>
</protein>
<name>A0ABX6P375_9BURK</name>
<proteinExistence type="predicted"/>
<sequence>MTEQNMPGVSDALRALARSEAEAIAQDISGVRAVVIATGDGFDIAVAARAEVDPQRIAALASSMAAIGAVVSAEAGLGRSTSVTVGTDNGFAVVYAATYDGGPRHQRDRRTRRAAGAGELPHRGGRAGAVPMIDAQVRAGLRAIVAQPGIRASSLVDLSTGMVLLWEGPAGLLPVAEAASDYWRLCNRQEQVLGVLGPPLAQVLMHADTRVTIVRCGEGLLLVTLSKEGETVDWNRWKRSAQELEPIAAKL</sequence>
<evidence type="ECO:0000256" key="1">
    <source>
        <dbReference type="SAM" id="MobiDB-lite"/>
    </source>
</evidence>
<keyword evidence="3" id="KW-1185">Reference proteome</keyword>
<accession>A0ABX6P375</accession>
<gene>
    <name evidence="2" type="ORF">HK414_15395</name>
</gene>
<reference evidence="2 3" key="2">
    <citation type="submission" date="2020-05" db="EMBL/GenBank/DDBJ databases">
        <authorList>
            <person name="Khan S.A."/>
            <person name="Jeon C.O."/>
            <person name="Chun B.H."/>
        </authorList>
    </citation>
    <scope>NUCLEOTIDE SEQUENCE [LARGE SCALE GENOMIC DNA]</scope>
    <source>
        <strain evidence="2 3">H242</strain>
    </source>
</reference>
<feature type="region of interest" description="Disordered" evidence="1">
    <location>
        <begin position="102"/>
        <end position="123"/>
    </location>
</feature>
<organism evidence="2 3">
    <name type="scientific">Ramlibacter terrae</name>
    <dbReference type="NCBI Taxonomy" id="2732511"/>
    <lineage>
        <taxon>Bacteria</taxon>
        <taxon>Pseudomonadati</taxon>
        <taxon>Pseudomonadota</taxon>
        <taxon>Betaproteobacteria</taxon>
        <taxon>Burkholderiales</taxon>
        <taxon>Comamonadaceae</taxon>
        <taxon>Ramlibacter</taxon>
    </lineage>
</organism>
<dbReference type="EMBL" id="CP053418">
    <property type="protein sequence ID" value="QJW84569.1"/>
    <property type="molecule type" value="Genomic_DNA"/>
</dbReference>
<evidence type="ECO:0000313" key="3">
    <source>
        <dbReference type="Proteomes" id="UP000500826"/>
    </source>
</evidence>
<dbReference type="Proteomes" id="UP000500826">
    <property type="component" value="Chromosome"/>
</dbReference>
<dbReference type="Gene3D" id="3.30.450.30">
    <property type="entry name" value="Dynein light chain 2a, cytoplasmic"/>
    <property type="match status" value="1"/>
</dbReference>
<dbReference type="SUPFAM" id="SSF103196">
    <property type="entry name" value="Roadblock/LC7 domain"/>
    <property type="match status" value="1"/>
</dbReference>